<dbReference type="Proteomes" id="UP000824219">
    <property type="component" value="Linkage Group LG07"/>
</dbReference>
<name>A0A9D3NWY5_9TELE</name>
<comment type="caution">
    <text evidence="1">The sequence shown here is derived from an EMBL/GenBank/DDBJ whole genome shotgun (WGS) entry which is preliminary data.</text>
</comment>
<reference evidence="1 2" key="1">
    <citation type="submission" date="2021-06" db="EMBL/GenBank/DDBJ databases">
        <title>Chromosome-level genome assembly of the red-tail catfish (Hemibagrus wyckioides).</title>
        <authorList>
            <person name="Shao F."/>
        </authorList>
    </citation>
    <scope>NUCLEOTIDE SEQUENCE [LARGE SCALE GENOMIC DNA]</scope>
    <source>
        <strain evidence="1">EC202008001</strain>
        <tissue evidence="1">Blood</tissue>
    </source>
</reference>
<evidence type="ECO:0000313" key="2">
    <source>
        <dbReference type="Proteomes" id="UP000824219"/>
    </source>
</evidence>
<dbReference type="EMBL" id="JAHKSW010000007">
    <property type="protein sequence ID" value="KAG7330355.1"/>
    <property type="molecule type" value="Genomic_DNA"/>
</dbReference>
<evidence type="ECO:0000313" key="1">
    <source>
        <dbReference type="EMBL" id="KAG7330355.1"/>
    </source>
</evidence>
<proteinExistence type="predicted"/>
<accession>A0A9D3NWY5</accession>
<gene>
    <name evidence="1" type="ORF">KOW79_006577</name>
</gene>
<dbReference type="AlphaFoldDB" id="A0A9D3NWY5"/>
<keyword evidence="2" id="KW-1185">Reference proteome</keyword>
<protein>
    <submittedName>
        <fullName evidence="1">Uncharacterized protein</fullName>
    </submittedName>
</protein>
<sequence length="156" mass="16876">MVPLDGSRSVCLQSAAQGLCSDDALSLSSSFWGSANIWVVARGHRLHLISQDSLLSPLPSFEDRGKPTDEGNTDCPLHTTRHVNQGFLSSSDLLIIRTSKRDCLCDQPYEDSAGQWNVTDFSPLTFATSQQPARAEITPGSTTPSSLFSSLSLLFT</sequence>
<organism evidence="1 2">
    <name type="scientific">Hemibagrus wyckioides</name>
    <dbReference type="NCBI Taxonomy" id="337641"/>
    <lineage>
        <taxon>Eukaryota</taxon>
        <taxon>Metazoa</taxon>
        <taxon>Chordata</taxon>
        <taxon>Craniata</taxon>
        <taxon>Vertebrata</taxon>
        <taxon>Euteleostomi</taxon>
        <taxon>Actinopterygii</taxon>
        <taxon>Neopterygii</taxon>
        <taxon>Teleostei</taxon>
        <taxon>Ostariophysi</taxon>
        <taxon>Siluriformes</taxon>
        <taxon>Bagridae</taxon>
        <taxon>Hemibagrus</taxon>
    </lineage>
</organism>